<gene>
    <name evidence="2" type="primary">traA</name>
</gene>
<dbReference type="NCBIfam" id="TIGR04566">
    <property type="entry name" value="myxo_TraA_Nterm"/>
    <property type="match status" value="1"/>
</dbReference>
<dbReference type="EMBL" id="MK091176">
    <property type="protein sequence ID" value="QAT78131.1"/>
    <property type="molecule type" value="Genomic_DNA"/>
</dbReference>
<dbReference type="AlphaFoldDB" id="A0A410RAG0"/>
<feature type="signal peptide" evidence="1">
    <location>
        <begin position="1"/>
        <end position="18"/>
    </location>
</feature>
<protein>
    <submittedName>
        <fullName evidence="2">TraA</fullName>
    </submittedName>
</protein>
<sequence length="672" mass="70120">MASLAAALLVTLAGAARANPEQPLEPVVVSGDPVAPAPTQPGTGLCVASRVSTNPAVDFPQSTVTFSGGINTFLETAPNSGNPNIRYTTVLRTPLDLSNNNDSGLQLSYGDFVDAMGAWGCQKGGCALFRNDTTTSFASRLRGYLSITPEMVGRVLHFGIFTDDAASLVIYDNIPRAYEVIVRPPQLGAPTWRTTNSVTFRKSGLYPIELLYAEITEHAALEVSVFIGDFADFERPANDSPVNLRSRGFAVLEPVQFYQTESGRPSYPDLTQCTQCNRQYANTAGNNGCDPGYYCNGSALCAPCDSSVFCGPSCSPCGASTPLCLNRNGTFTCVQCSDDSQCPNGRCDPETNQCRGCKTDAHCPKGEFCGADNECHECVSDDHCPRGQTCADNTCQPCGTNDSCAGTSCNCCPGGLKCAAPSPGASPTCVECTSDSDCSDGKKCDIANGRCVEQIADCNTSERCGSQCVKCPSDRPYCMDGQVCVECRSDLECGDGRFCVSGECASCTTDKRCGDRCEACPGEAPFCLTDGTTQGSSCVGCLENADCGPGGTCDPTTRTCSASTCAVSCGEGSVCYGDACVECFADAHCPCGGTCDTALNTCTTSCVDSNDCLGVQHCSATTQQCERGRRKPGTEPQGGAFCCGTTADSTPGGLGLLLLLAVFLALRSRGSV</sequence>
<evidence type="ECO:0000256" key="1">
    <source>
        <dbReference type="SAM" id="SignalP"/>
    </source>
</evidence>
<name>A0A410RAG0_9BACT</name>
<organism evidence="2">
    <name type="scientific">Cystobacter armeniaca</name>
    <dbReference type="NCBI Taxonomy" id="394090"/>
    <lineage>
        <taxon>Bacteria</taxon>
        <taxon>Pseudomonadati</taxon>
        <taxon>Myxococcota</taxon>
        <taxon>Myxococcia</taxon>
        <taxon>Myxococcales</taxon>
        <taxon>Cystobacterineae</taxon>
        <taxon>Archangiaceae</taxon>
        <taxon>Cystobacter</taxon>
    </lineage>
</organism>
<keyword evidence="1" id="KW-0732">Signal</keyword>
<reference evidence="2" key="1">
    <citation type="submission" date="2018-10" db="EMBL/GenBank/DDBJ databases">
        <title>A highly polymorphic receptor governs many distinct self-recognition types within the Myxococcales order.</title>
        <authorList>
            <person name="Cao P."/>
            <person name="Wei X."/>
            <person name="Awal R.P."/>
            <person name="Muller R."/>
            <person name="Wall D."/>
        </authorList>
    </citation>
    <scope>NUCLEOTIDE SEQUENCE</scope>
    <source>
        <strain evidence="2">MCy5465</strain>
    </source>
</reference>
<dbReference type="InterPro" id="IPR026435">
    <property type="entry name" value="Myxo_Cys_rpt"/>
</dbReference>
<evidence type="ECO:0000313" key="2">
    <source>
        <dbReference type="EMBL" id="QAT78131.1"/>
    </source>
</evidence>
<accession>A0A410RAG0</accession>
<dbReference type="NCBIfam" id="TIGR04201">
    <property type="entry name" value="Myxo_Cys_RPT"/>
    <property type="match status" value="3"/>
</dbReference>
<dbReference type="InterPro" id="IPR030819">
    <property type="entry name" value="Myxo_TraA_N"/>
</dbReference>
<feature type="chain" id="PRO_5019312389" evidence="1">
    <location>
        <begin position="19"/>
        <end position="672"/>
    </location>
</feature>
<dbReference type="NCBIfam" id="NF033759">
    <property type="entry name" value="exchanger_TraA"/>
    <property type="match status" value="1"/>
</dbReference>
<proteinExistence type="predicted"/>